<keyword evidence="6" id="KW-0235">DNA replication</keyword>
<dbReference type="InterPro" id="IPR004593">
    <property type="entry name" value="SbcD"/>
</dbReference>
<evidence type="ECO:0000256" key="6">
    <source>
        <dbReference type="RuleBase" id="RU363069"/>
    </source>
</evidence>
<keyword evidence="6" id="KW-0233">DNA recombination</keyword>
<dbReference type="AlphaFoldDB" id="A0A7T0PXQ4"/>
<dbReference type="RefSeq" id="WP_166858805.1">
    <property type="nucleotide sequence ID" value="NZ_CP063989.1"/>
</dbReference>
<keyword evidence="6" id="KW-0255">Endonuclease</keyword>
<evidence type="ECO:0000256" key="1">
    <source>
        <dbReference type="ARBA" id="ARBA00010555"/>
    </source>
</evidence>
<reference evidence="8 9" key="1">
    <citation type="submission" date="2020-11" db="EMBL/GenBank/DDBJ databases">
        <title>Actinomyces sp. ZJ750.</title>
        <authorList>
            <person name="Zhou J."/>
        </authorList>
    </citation>
    <scope>NUCLEOTIDE SEQUENCE [LARGE SCALE GENOMIC DNA]</scope>
    <source>
        <strain evidence="8 9">ZJ750</strain>
    </source>
</reference>
<evidence type="ECO:0000256" key="2">
    <source>
        <dbReference type="ARBA" id="ARBA00013365"/>
    </source>
</evidence>
<keyword evidence="5 6" id="KW-0269">Exonuclease</keyword>
<keyword evidence="3 6" id="KW-0540">Nuclease</keyword>
<dbReference type="PANTHER" id="PTHR30337:SF0">
    <property type="entry name" value="NUCLEASE SBCCD SUBUNIT D"/>
    <property type="match status" value="1"/>
</dbReference>
<dbReference type="PANTHER" id="PTHR30337">
    <property type="entry name" value="COMPONENT OF ATP-DEPENDENT DSDNA EXONUCLEASE"/>
    <property type="match status" value="1"/>
</dbReference>
<evidence type="ECO:0000256" key="3">
    <source>
        <dbReference type="ARBA" id="ARBA00022722"/>
    </source>
</evidence>
<dbReference type="InterPro" id="IPR004843">
    <property type="entry name" value="Calcineurin-like_PHP"/>
</dbReference>
<feature type="domain" description="Calcineurin-like phosphoesterase" evidence="7">
    <location>
        <begin position="1"/>
        <end position="91"/>
    </location>
</feature>
<dbReference type="InterPro" id="IPR041796">
    <property type="entry name" value="Mre11_N"/>
</dbReference>
<dbReference type="GO" id="GO:0006260">
    <property type="term" value="P:DNA replication"/>
    <property type="evidence" value="ECO:0007669"/>
    <property type="project" value="UniProtKB-KW"/>
</dbReference>
<dbReference type="SUPFAM" id="SSF56300">
    <property type="entry name" value="Metallo-dependent phosphatases"/>
    <property type="match status" value="1"/>
</dbReference>
<dbReference type="Gene3D" id="3.60.21.10">
    <property type="match status" value="1"/>
</dbReference>
<protein>
    <recommendedName>
        <fullName evidence="2 6">Nuclease SbcCD subunit D</fullName>
    </recommendedName>
</protein>
<dbReference type="GO" id="GO:0006310">
    <property type="term" value="P:DNA recombination"/>
    <property type="evidence" value="ECO:0007669"/>
    <property type="project" value="UniProtKB-KW"/>
</dbReference>
<keyword evidence="4 6" id="KW-0378">Hydrolase</keyword>
<organism evidence="8 9">
    <name type="scientific">Actinomyces respiraculi</name>
    <dbReference type="NCBI Taxonomy" id="2744574"/>
    <lineage>
        <taxon>Bacteria</taxon>
        <taxon>Bacillati</taxon>
        <taxon>Actinomycetota</taxon>
        <taxon>Actinomycetes</taxon>
        <taxon>Actinomycetales</taxon>
        <taxon>Actinomycetaceae</taxon>
        <taxon>Actinomyces</taxon>
    </lineage>
</organism>
<dbReference type="CDD" id="cd00840">
    <property type="entry name" value="MPP_Mre11_N"/>
    <property type="match status" value="1"/>
</dbReference>
<dbReference type="EMBL" id="CP063989">
    <property type="protein sequence ID" value="QPL05860.1"/>
    <property type="molecule type" value="Genomic_DNA"/>
</dbReference>
<evidence type="ECO:0000256" key="4">
    <source>
        <dbReference type="ARBA" id="ARBA00022801"/>
    </source>
</evidence>
<dbReference type="Proteomes" id="UP000594637">
    <property type="component" value="Chromosome"/>
</dbReference>
<evidence type="ECO:0000313" key="8">
    <source>
        <dbReference type="EMBL" id="QPL05860.1"/>
    </source>
</evidence>
<sequence length="437" mass="46780">MRILHTSDWHLGRTFHGRPLEDAHAVFMDHLVELVHSEKIDAVLVSGDVYDRAVPPTDSVRLLDDTLRRLTECTRVVLTPGNHDSARRLGFASGLLREGLVIQARTDSVGRAVALPEADGGPGALVYALPYLDPDTARAGLPRLLAEYLGEHGEEPGQAPTVARSHEAVVSGALRLIAKDLAARRTGASVRVPAVVMAHAFVSPAGAGEAVQTVQTTESERDIRVGGVDLVPSQVFASLGGSPLAGQAGALDYVALGHLHRPQVVNLPEHVRGQAAADGLPLPVLRYSGSPLPFSFSEAPFTKSSVIIEVGSDGVSSTELIDTPVPHRIETVRGTMQELLSPHYDALTDAWLRVELTGELPVSAVARLKQRFPQMLAFSRVAPSERPREHAVITRQADPVEVGGRFLAAVGGREPSEAETSLLREAYEAVRAAERSQ</sequence>
<comment type="function">
    <text evidence="6">SbcCD cleaves DNA hairpin structures. These structures can inhibit DNA replication and are intermediates in certain DNA recombination reactions. The complex acts as a 3'-&gt;5' double strand exonuclease that can open hairpins. It also has a 5' single-strand endonuclease activity.</text>
</comment>
<evidence type="ECO:0000313" key="9">
    <source>
        <dbReference type="Proteomes" id="UP000594637"/>
    </source>
</evidence>
<dbReference type="KEGG" id="arep:ID810_02515"/>
<comment type="subunit">
    <text evidence="6">Heterodimer of SbcC and SbcD.</text>
</comment>
<accession>A0A7T0PXQ4</accession>
<keyword evidence="9" id="KW-1185">Reference proteome</keyword>
<evidence type="ECO:0000259" key="7">
    <source>
        <dbReference type="Pfam" id="PF00149"/>
    </source>
</evidence>
<evidence type="ECO:0000256" key="5">
    <source>
        <dbReference type="ARBA" id="ARBA00022839"/>
    </source>
</evidence>
<dbReference type="NCBIfam" id="TIGR00619">
    <property type="entry name" value="sbcd"/>
    <property type="match status" value="1"/>
</dbReference>
<dbReference type="GO" id="GO:0004519">
    <property type="term" value="F:endonuclease activity"/>
    <property type="evidence" value="ECO:0007669"/>
    <property type="project" value="UniProtKB-KW"/>
</dbReference>
<proteinExistence type="inferred from homology"/>
<name>A0A7T0PXQ4_9ACTO</name>
<dbReference type="Pfam" id="PF00149">
    <property type="entry name" value="Metallophos"/>
    <property type="match status" value="1"/>
</dbReference>
<dbReference type="InterPro" id="IPR050535">
    <property type="entry name" value="DNA_Repair-Maintenance_Comp"/>
</dbReference>
<dbReference type="GO" id="GO:0008408">
    <property type="term" value="F:3'-5' exonuclease activity"/>
    <property type="evidence" value="ECO:0007669"/>
    <property type="project" value="InterPro"/>
</dbReference>
<comment type="similarity">
    <text evidence="1 6">Belongs to the SbcD family.</text>
</comment>
<gene>
    <name evidence="6 8" type="primary">sbcD</name>
    <name evidence="8" type="ORF">ID810_02515</name>
</gene>
<dbReference type="InterPro" id="IPR029052">
    <property type="entry name" value="Metallo-depent_PP-like"/>
</dbReference>